<organism evidence="8 9">
    <name type="scientific">Thermosynechococcus sichuanensis E542</name>
    <dbReference type="NCBI Taxonomy" id="2016101"/>
    <lineage>
        <taxon>Bacteria</taxon>
        <taxon>Bacillati</taxon>
        <taxon>Cyanobacteriota</taxon>
        <taxon>Cyanophyceae</taxon>
        <taxon>Acaryochloridales</taxon>
        <taxon>Thermosynechococcaceae</taxon>
        <taxon>Thermosynechococcus</taxon>
        <taxon>Thermosynechococcus sichuanensis</taxon>
    </lineage>
</organism>
<feature type="transmembrane region" description="Helical" evidence="7">
    <location>
        <begin position="335"/>
        <end position="359"/>
    </location>
</feature>
<evidence type="ECO:0000256" key="3">
    <source>
        <dbReference type="ARBA" id="ARBA00022475"/>
    </source>
</evidence>
<dbReference type="EMBL" id="CP032152">
    <property type="protein sequence ID" value="AXY68192.1"/>
    <property type="molecule type" value="Genomic_DNA"/>
</dbReference>
<keyword evidence="4 7" id="KW-0812">Transmembrane</keyword>
<keyword evidence="3" id="KW-1003">Cell membrane</keyword>
<dbReference type="Proteomes" id="UP000261812">
    <property type="component" value="Chromosome"/>
</dbReference>
<feature type="transmembrane region" description="Helical" evidence="7">
    <location>
        <begin position="87"/>
        <end position="112"/>
    </location>
</feature>
<gene>
    <name evidence="8" type="primary">chrA</name>
    <name evidence="8" type="ORF">D3A95_09110</name>
</gene>
<comment type="similarity">
    <text evidence="2">Belongs to the chromate ion transporter (CHR) (TC 2.A.51) family.</text>
</comment>
<dbReference type="InterPro" id="IPR014047">
    <property type="entry name" value="Chr_Tranpt_l_chain"/>
</dbReference>
<dbReference type="Pfam" id="PF02417">
    <property type="entry name" value="Chromate_transp"/>
    <property type="match status" value="2"/>
</dbReference>
<name>A0A3B7ME91_9CYAN</name>
<dbReference type="PANTHER" id="PTHR43663:SF1">
    <property type="entry name" value="CHROMATE TRANSPORTER"/>
    <property type="match status" value="1"/>
</dbReference>
<feature type="transmembrane region" description="Helical" evidence="7">
    <location>
        <begin position="20"/>
        <end position="41"/>
    </location>
</feature>
<dbReference type="InterPro" id="IPR003370">
    <property type="entry name" value="Chromate_transpt"/>
</dbReference>
<proteinExistence type="inferred from homology"/>
<feature type="transmembrane region" description="Helical" evidence="7">
    <location>
        <begin position="155"/>
        <end position="183"/>
    </location>
</feature>
<accession>A0A3B7ME91</accession>
<evidence type="ECO:0000313" key="9">
    <source>
        <dbReference type="Proteomes" id="UP000261812"/>
    </source>
</evidence>
<feature type="transmembrane region" description="Helical" evidence="7">
    <location>
        <begin position="298"/>
        <end position="323"/>
    </location>
</feature>
<evidence type="ECO:0000256" key="7">
    <source>
        <dbReference type="SAM" id="Phobius"/>
    </source>
</evidence>
<evidence type="ECO:0000256" key="6">
    <source>
        <dbReference type="ARBA" id="ARBA00023136"/>
    </source>
</evidence>
<evidence type="ECO:0000256" key="5">
    <source>
        <dbReference type="ARBA" id="ARBA00022989"/>
    </source>
</evidence>
<feature type="transmembrane region" description="Helical" evidence="7">
    <location>
        <begin position="229"/>
        <end position="254"/>
    </location>
</feature>
<comment type="subcellular location">
    <subcellularLocation>
        <location evidence="1">Cell membrane</location>
        <topology evidence="1">Multi-pass membrane protein</topology>
    </subcellularLocation>
</comment>
<reference evidence="9" key="1">
    <citation type="submission" date="2018-09" db="EMBL/GenBank/DDBJ databases">
        <title>Complete genome sequence of thermophilic cyanobacteria strain Thermosynechococcus elongatus PKUAC-SCTE542.</title>
        <authorList>
            <person name="Liang Y."/>
            <person name="Tang J."/>
            <person name="Daroch M."/>
        </authorList>
    </citation>
    <scope>NUCLEOTIDE SEQUENCE [LARGE SCALE GENOMIC DNA]</scope>
    <source>
        <strain evidence="9">E542</strain>
    </source>
</reference>
<dbReference type="InterPro" id="IPR052518">
    <property type="entry name" value="CHR_Transporter"/>
</dbReference>
<keyword evidence="5 7" id="KW-1133">Transmembrane helix</keyword>
<keyword evidence="9" id="KW-1185">Reference proteome</keyword>
<protein>
    <submittedName>
        <fullName evidence="8">Chromate efflux transporter</fullName>
    </submittedName>
</protein>
<evidence type="ECO:0000256" key="1">
    <source>
        <dbReference type="ARBA" id="ARBA00004651"/>
    </source>
</evidence>
<dbReference type="KEGG" id="tsq:D3A95_09110"/>
<dbReference type="AlphaFoldDB" id="A0A3B7ME91"/>
<dbReference type="PIRSF" id="PIRSF004810">
    <property type="entry name" value="ChrA"/>
    <property type="match status" value="1"/>
</dbReference>
<evidence type="ECO:0000313" key="8">
    <source>
        <dbReference type="EMBL" id="AXY68192.1"/>
    </source>
</evidence>
<feature type="transmembrane region" description="Helical" evidence="7">
    <location>
        <begin position="365"/>
        <end position="382"/>
    </location>
</feature>
<dbReference type="GO" id="GO:0015109">
    <property type="term" value="F:chromate transmembrane transporter activity"/>
    <property type="evidence" value="ECO:0007669"/>
    <property type="project" value="InterPro"/>
</dbReference>
<sequence length="410" mass="43508">MLEPEIEESSSPLPLNLWEMTAVFLKLGSIGFGGGIAMIALMENEFVKRRRLLAIDEFLHGVALSQILGSFPVNTALFIGYRLHGFWGGLLGSLIFLLPSVVAVMLLSWLYFGFHTIPSLQSALAGLTPVVIGIILAAVWSMGQKSVRSTVTIAIAIAACLGSLTHINPLLILGSGGIIGLILQLSPPTKTTKPQPSQKSALVGLPLAIQTLPHHAAQMATASSQPVQWLTLVFTFLKVGIVFFGGGFVLIPVLKQLLIDQLHWLTQQEFIDGVAISQLTPGPIAVIATFAGFRVAGIGGALLATVALFLPSLLLMFALAHYYQVVKHLQRVKQFLAGVNPAVVGMVLSAAINLAPAIIHLDQPVSLALNSLLLVFSLVAITRLKWHPAIALAVGATVGLFAGQWLTGTA</sequence>
<keyword evidence="6 7" id="KW-0472">Membrane</keyword>
<dbReference type="RefSeq" id="WP_181494722.1">
    <property type="nucleotide sequence ID" value="NZ_CP032152.1"/>
</dbReference>
<dbReference type="PANTHER" id="PTHR43663">
    <property type="entry name" value="CHROMATE TRANSPORT PROTEIN-RELATED"/>
    <property type="match status" value="1"/>
</dbReference>
<evidence type="ECO:0000256" key="4">
    <source>
        <dbReference type="ARBA" id="ARBA00022692"/>
    </source>
</evidence>
<evidence type="ECO:0000256" key="2">
    <source>
        <dbReference type="ARBA" id="ARBA00005262"/>
    </source>
</evidence>
<dbReference type="NCBIfam" id="TIGR00937">
    <property type="entry name" value="2A51"/>
    <property type="match status" value="1"/>
</dbReference>
<feature type="transmembrane region" description="Helical" evidence="7">
    <location>
        <begin position="389"/>
        <end position="407"/>
    </location>
</feature>
<dbReference type="GO" id="GO:0005886">
    <property type="term" value="C:plasma membrane"/>
    <property type="evidence" value="ECO:0007669"/>
    <property type="project" value="UniProtKB-SubCell"/>
</dbReference>
<feature type="transmembrane region" description="Helical" evidence="7">
    <location>
        <begin position="124"/>
        <end position="143"/>
    </location>
</feature>